<dbReference type="Proteomes" id="UP000291422">
    <property type="component" value="Unassembled WGS sequence"/>
</dbReference>
<evidence type="ECO:0000313" key="5">
    <source>
        <dbReference type="Proteomes" id="UP000291422"/>
    </source>
</evidence>
<dbReference type="RefSeq" id="XP_018380136.1">
    <property type="nucleotide sequence ID" value="XM_018526097.1"/>
</dbReference>
<reference evidence="5" key="2">
    <citation type="journal article" date="2019" name="bioRxiv">
        <title>Genomics, evolutionary history and diagnostics of the Alternaria alternata species group including apple and Asian pear pathotypes.</title>
        <authorList>
            <person name="Armitage A.D."/>
            <person name="Cockerton H.M."/>
            <person name="Sreenivasaprasad S."/>
            <person name="Woodhall J.W."/>
            <person name="Lane C.R."/>
            <person name="Harrison R.J."/>
            <person name="Clarkson J.P."/>
        </authorList>
    </citation>
    <scope>NUCLEOTIDE SEQUENCE [LARGE SCALE GENOMIC DNA]</scope>
    <source>
        <strain evidence="5">FERA 1177</strain>
    </source>
</reference>
<keyword evidence="4" id="KW-1185">Reference proteome</keyword>
<dbReference type="EMBL" id="PDXD01000045">
    <property type="protein sequence ID" value="RYN69239.1"/>
    <property type="molecule type" value="Genomic_DNA"/>
</dbReference>
<reference evidence="3" key="3">
    <citation type="journal article" date="2019" name="J. ISSAAS">
        <title>Genomics, evolutionary history and diagnostics of the Alternaria alternata species group including apple and Asian pear pathotypes.</title>
        <authorList>
            <person name="Armitage A.D."/>
            <person name="Cockerton H.M."/>
            <person name="Sreenivasaprasad S."/>
            <person name="Woodhall J."/>
            <person name="Lane C."/>
            <person name="Harrison R.J."/>
            <person name="Clarkson J.P."/>
        </authorList>
    </citation>
    <scope>NUCLEOTIDE SEQUENCE</scope>
    <source>
        <strain evidence="3">FERA 1177</strain>
    </source>
</reference>
<evidence type="ECO:0000313" key="2">
    <source>
        <dbReference type="EMBL" id="OAG14715.1"/>
    </source>
</evidence>
<accession>A0A177D4U6</accession>
<dbReference type="KEGG" id="aalt:CC77DRAFT_1025609"/>
<name>A0A177D4U6_ALTAL</name>
<reference evidence="2 4" key="1">
    <citation type="submission" date="2016-05" db="EMBL/GenBank/DDBJ databases">
        <title>Comparative analysis of secretome profiles of manganese(II)-oxidizing ascomycete fungi.</title>
        <authorList>
            <consortium name="DOE Joint Genome Institute"/>
            <person name="Zeiner C.A."/>
            <person name="Purvine S.O."/>
            <person name="Zink E.M."/>
            <person name="Wu S."/>
            <person name="Pasa-Tolic L."/>
            <person name="Chaput D.L."/>
            <person name="Haridas S."/>
            <person name="Grigoriev I.V."/>
            <person name="Santelli C.M."/>
            <person name="Hansel C.M."/>
        </authorList>
    </citation>
    <scope>NUCLEOTIDE SEQUENCE [LARGE SCALE GENOMIC DNA]</scope>
    <source>
        <strain evidence="2 4">SRC1lrK2f</strain>
    </source>
</reference>
<organism evidence="2 4">
    <name type="scientific">Alternaria alternata</name>
    <name type="common">Alternaria rot fungus</name>
    <name type="synonym">Torula alternata</name>
    <dbReference type="NCBI Taxonomy" id="5599"/>
    <lineage>
        <taxon>Eukaryota</taxon>
        <taxon>Fungi</taxon>
        <taxon>Dikarya</taxon>
        <taxon>Ascomycota</taxon>
        <taxon>Pezizomycotina</taxon>
        <taxon>Dothideomycetes</taxon>
        <taxon>Pleosporomycetidae</taxon>
        <taxon>Pleosporales</taxon>
        <taxon>Pleosporineae</taxon>
        <taxon>Pleosporaceae</taxon>
        <taxon>Alternaria</taxon>
        <taxon>Alternaria sect. Alternaria</taxon>
        <taxon>Alternaria alternata complex</taxon>
    </lineage>
</organism>
<dbReference type="VEuPathDB" id="FungiDB:CC77DRAFT_1025609"/>
<feature type="signal peptide" evidence="1">
    <location>
        <begin position="1"/>
        <end position="18"/>
    </location>
</feature>
<evidence type="ECO:0008006" key="6">
    <source>
        <dbReference type="Google" id="ProtNLM"/>
    </source>
</evidence>
<sequence>MKLHFAISCLAIATTTQAASYWCKCTGGSDVDIAGITYSCCSNGVSIPNKGTLTGQFFNKHKDCVVDAGSPLDVTSNSFANCCRGDPRAKLNGAQCNPN</sequence>
<protein>
    <recommendedName>
        <fullName evidence="6">Cyanovirin-N domain-containing protein</fullName>
    </recommendedName>
</protein>
<keyword evidence="1" id="KW-0732">Signal</keyword>
<dbReference type="GeneID" id="29111691"/>
<dbReference type="Proteomes" id="UP000077248">
    <property type="component" value="Unassembled WGS sequence"/>
</dbReference>
<gene>
    <name evidence="3" type="ORF">AA0117_g10953</name>
    <name evidence="2" type="ORF">CC77DRAFT_1025609</name>
</gene>
<dbReference type="EMBL" id="KV441498">
    <property type="protein sequence ID" value="OAG14715.1"/>
    <property type="molecule type" value="Genomic_DNA"/>
</dbReference>
<proteinExistence type="predicted"/>
<evidence type="ECO:0000313" key="4">
    <source>
        <dbReference type="Proteomes" id="UP000077248"/>
    </source>
</evidence>
<feature type="chain" id="PRO_5044057391" description="Cyanovirin-N domain-containing protein" evidence="1">
    <location>
        <begin position="19"/>
        <end position="99"/>
    </location>
</feature>
<evidence type="ECO:0000313" key="3">
    <source>
        <dbReference type="EMBL" id="RYN69239.1"/>
    </source>
</evidence>
<dbReference type="AlphaFoldDB" id="A0A177D4U6"/>
<evidence type="ECO:0000256" key="1">
    <source>
        <dbReference type="SAM" id="SignalP"/>
    </source>
</evidence>